<name>A0A699XJ11_TANCI</name>
<dbReference type="EMBL" id="BKCJ011871017">
    <property type="protein sequence ID" value="GFD59915.1"/>
    <property type="molecule type" value="Genomic_DNA"/>
</dbReference>
<proteinExistence type="predicted"/>
<reference evidence="1" key="1">
    <citation type="journal article" date="2019" name="Sci. Rep.">
        <title>Draft genome of Tanacetum cinerariifolium, the natural source of mosquito coil.</title>
        <authorList>
            <person name="Yamashiro T."/>
            <person name="Shiraishi A."/>
            <person name="Satake H."/>
            <person name="Nakayama K."/>
        </authorList>
    </citation>
    <scope>NUCLEOTIDE SEQUENCE</scope>
</reference>
<protein>
    <submittedName>
        <fullName evidence="1">Uncharacterized protein</fullName>
    </submittedName>
</protein>
<comment type="caution">
    <text evidence="1">The sequence shown here is derived from an EMBL/GenBank/DDBJ whole genome shotgun (WGS) entry which is preliminary data.</text>
</comment>
<dbReference type="AlphaFoldDB" id="A0A699XJ11"/>
<gene>
    <name evidence="1" type="ORF">Tci_931884</name>
</gene>
<evidence type="ECO:0000313" key="1">
    <source>
        <dbReference type="EMBL" id="GFD59915.1"/>
    </source>
</evidence>
<feature type="non-terminal residue" evidence="1">
    <location>
        <position position="1"/>
    </location>
</feature>
<accession>A0A699XJ11</accession>
<sequence length="82" mass="9345">GITMMWVSAKLTMRQRGREDVSGEYRAVFELSDAMHEQLSPLQNEDAKDVREIDESTLRKRITKDLRGGTIAYETRLLSEGG</sequence>
<feature type="non-terminal residue" evidence="1">
    <location>
        <position position="82"/>
    </location>
</feature>
<organism evidence="1">
    <name type="scientific">Tanacetum cinerariifolium</name>
    <name type="common">Dalmatian daisy</name>
    <name type="synonym">Chrysanthemum cinerariifolium</name>
    <dbReference type="NCBI Taxonomy" id="118510"/>
    <lineage>
        <taxon>Eukaryota</taxon>
        <taxon>Viridiplantae</taxon>
        <taxon>Streptophyta</taxon>
        <taxon>Embryophyta</taxon>
        <taxon>Tracheophyta</taxon>
        <taxon>Spermatophyta</taxon>
        <taxon>Magnoliopsida</taxon>
        <taxon>eudicotyledons</taxon>
        <taxon>Gunneridae</taxon>
        <taxon>Pentapetalae</taxon>
        <taxon>asterids</taxon>
        <taxon>campanulids</taxon>
        <taxon>Asterales</taxon>
        <taxon>Asteraceae</taxon>
        <taxon>Asteroideae</taxon>
        <taxon>Anthemideae</taxon>
        <taxon>Anthemidinae</taxon>
        <taxon>Tanacetum</taxon>
    </lineage>
</organism>